<evidence type="ECO:0000256" key="1">
    <source>
        <dbReference type="ARBA" id="ARBA00022475"/>
    </source>
</evidence>
<dbReference type="PANTHER" id="PTHR43649:SF33">
    <property type="entry name" value="POLYGALACTURONAN_RHAMNOGALACTURONAN-BINDING PROTEIN YTCQ"/>
    <property type="match status" value="1"/>
</dbReference>
<dbReference type="Gene3D" id="3.40.190.10">
    <property type="entry name" value="Periplasmic binding protein-like II"/>
    <property type="match status" value="2"/>
</dbReference>
<keyword evidence="8" id="KW-1185">Reference proteome</keyword>
<sequence>MKRRIFSKMILSVLLVCTLFTTVACSNSDEYITKGTNLNQEELNSSDRVTIYTYVDPDNKDLHYDQDTKFYYPLLDMVHMYNNYCSLNKMGEYSVKVVSFSSRDRMIQQMSTEIMAGGGPDIIILDNELPISKLINQGAFADMNTLLKNDKSERKINLDDYDNTLMDTGVFKGKRYMMPMLIEPDIYISNSALFKDYDLATNTRLTYSNINNKLKKFANNSNNLSLTDSYSSSKEIILQYINDNINKTDYTTDFETKKFKSTIESLKKLVKKSIADTKTTKDLSKSECLLSKGTTDKETGIYTPYNFSLTHMSGLGTDTFSYDKISDEQLEKYAEEYYSAYGYDHDKSQKENEKLFYDFVYGKEESSFTDMVNSSIQSTFISGITEKENQSRATISCGFMINNNSKKKEKAFEFIKYSLGERMQRFITFDSTYGDTYNITVNKDALNNSLSSFSYGGADFDKIKEQDSFMDKYASYINSINTYEIRDGYYNDKVIGSLVDDYLQDKISIDNFIANLNSKTKIYLYE</sequence>
<feature type="chain" id="PRO_5045964705" evidence="6">
    <location>
        <begin position="27"/>
        <end position="526"/>
    </location>
</feature>
<reference evidence="7 8" key="1">
    <citation type="submission" date="2024-03" db="EMBL/GenBank/DDBJ databases">
        <title>Human intestinal bacterial collection.</title>
        <authorList>
            <person name="Pauvert C."/>
            <person name="Hitch T.C.A."/>
            <person name="Clavel T."/>
        </authorList>
    </citation>
    <scope>NUCLEOTIDE SEQUENCE [LARGE SCALE GENOMIC DNA]</scope>
    <source>
        <strain evidence="7 8">CLA-AP-H18</strain>
    </source>
</reference>
<dbReference type="InterPro" id="IPR050490">
    <property type="entry name" value="Bact_solute-bd_prot1"/>
</dbReference>
<keyword evidence="1" id="KW-1003">Cell membrane</keyword>
<keyword evidence="4" id="KW-0564">Palmitate</keyword>
<dbReference type="PROSITE" id="PS51257">
    <property type="entry name" value="PROKAR_LIPOPROTEIN"/>
    <property type="match status" value="1"/>
</dbReference>
<accession>A0ABV1HUD8</accession>
<proteinExistence type="predicted"/>
<evidence type="ECO:0000256" key="3">
    <source>
        <dbReference type="ARBA" id="ARBA00023136"/>
    </source>
</evidence>
<dbReference type="RefSeq" id="WP_367286500.1">
    <property type="nucleotide sequence ID" value="NZ_JBBMEY010000025.1"/>
</dbReference>
<feature type="signal peptide" evidence="6">
    <location>
        <begin position="1"/>
        <end position="26"/>
    </location>
</feature>
<evidence type="ECO:0000256" key="6">
    <source>
        <dbReference type="SAM" id="SignalP"/>
    </source>
</evidence>
<keyword evidence="2 6" id="KW-0732">Signal</keyword>
<evidence type="ECO:0000256" key="2">
    <source>
        <dbReference type="ARBA" id="ARBA00022729"/>
    </source>
</evidence>
<gene>
    <name evidence="7" type="ORF">ABFO16_06795</name>
</gene>
<name>A0ABV1HUD8_9FIRM</name>
<protein>
    <submittedName>
        <fullName evidence="7">Extracellular solute-binding protein</fullName>
    </submittedName>
</protein>
<dbReference type="Proteomes" id="UP001478133">
    <property type="component" value="Unassembled WGS sequence"/>
</dbReference>
<dbReference type="SUPFAM" id="SSF53850">
    <property type="entry name" value="Periplasmic binding protein-like II"/>
    <property type="match status" value="2"/>
</dbReference>
<keyword evidence="5" id="KW-0449">Lipoprotein</keyword>
<evidence type="ECO:0000256" key="5">
    <source>
        <dbReference type="ARBA" id="ARBA00023288"/>
    </source>
</evidence>
<evidence type="ECO:0000313" key="8">
    <source>
        <dbReference type="Proteomes" id="UP001478133"/>
    </source>
</evidence>
<dbReference type="Pfam" id="PF01547">
    <property type="entry name" value="SBP_bac_1"/>
    <property type="match status" value="1"/>
</dbReference>
<keyword evidence="3" id="KW-0472">Membrane</keyword>
<organism evidence="7 8">
    <name type="scientific">Ruminococcoides intestinihominis</name>
    <dbReference type="NCBI Taxonomy" id="3133161"/>
    <lineage>
        <taxon>Bacteria</taxon>
        <taxon>Bacillati</taxon>
        <taxon>Bacillota</taxon>
        <taxon>Clostridia</taxon>
        <taxon>Eubacteriales</taxon>
        <taxon>Oscillospiraceae</taxon>
        <taxon>Ruminococcoides</taxon>
    </lineage>
</organism>
<dbReference type="EMBL" id="JBBMFI010000023">
    <property type="protein sequence ID" value="MEQ2565944.1"/>
    <property type="molecule type" value="Genomic_DNA"/>
</dbReference>
<comment type="caution">
    <text evidence="7">The sequence shown here is derived from an EMBL/GenBank/DDBJ whole genome shotgun (WGS) entry which is preliminary data.</text>
</comment>
<evidence type="ECO:0000256" key="4">
    <source>
        <dbReference type="ARBA" id="ARBA00023139"/>
    </source>
</evidence>
<dbReference type="PANTHER" id="PTHR43649">
    <property type="entry name" value="ARABINOSE-BINDING PROTEIN-RELATED"/>
    <property type="match status" value="1"/>
</dbReference>
<evidence type="ECO:0000313" key="7">
    <source>
        <dbReference type="EMBL" id="MEQ2565944.1"/>
    </source>
</evidence>
<dbReference type="InterPro" id="IPR006059">
    <property type="entry name" value="SBP"/>
</dbReference>